<name>A0A4R2I7I0_9GAMM</name>
<dbReference type="OrthoDB" id="5489603at2"/>
<dbReference type="PANTHER" id="PTHR21666">
    <property type="entry name" value="PEPTIDASE-RELATED"/>
    <property type="match status" value="1"/>
</dbReference>
<evidence type="ECO:0000259" key="2">
    <source>
        <dbReference type="Pfam" id="PF01551"/>
    </source>
</evidence>
<dbReference type="EMBL" id="SLWQ01000006">
    <property type="protein sequence ID" value="TCO39952.1"/>
    <property type="molecule type" value="Genomic_DNA"/>
</dbReference>
<accession>A0A4R2I7I0</accession>
<proteinExistence type="predicted"/>
<dbReference type="AlphaFoldDB" id="A0A4R2I7I0"/>
<organism evidence="3 4">
    <name type="scientific">Dokdonella fugitiva</name>
    <dbReference type="NCBI Taxonomy" id="328517"/>
    <lineage>
        <taxon>Bacteria</taxon>
        <taxon>Pseudomonadati</taxon>
        <taxon>Pseudomonadota</taxon>
        <taxon>Gammaproteobacteria</taxon>
        <taxon>Lysobacterales</taxon>
        <taxon>Rhodanobacteraceae</taxon>
        <taxon>Dokdonella</taxon>
    </lineage>
</organism>
<evidence type="ECO:0000256" key="1">
    <source>
        <dbReference type="SAM" id="SignalP"/>
    </source>
</evidence>
<comment type="caution">
    <text evidence="3">The sequence shown here is derived from an EMBL/GenBank/DDBJ whole genome shotgun (WGS) entry which is preliminary data.</text>
</comment>
<evidence type="ECO:0000313" key="3">
    <source>
        <dbReference type="EMBL" id="TCO39952.1"/>
    </source>
</evidence>
<dbReference type="GO" id="GO:0004222">
    <property type="term" value="F:metalloendopeptidase activity"/>
    <property type="evidence" value="ECO:0007669"/>
    <property type="project" value="TreeGrafter"/>
</dbReference>
<dbReference type="RefSeq" id="WP_131998472.1">
    <property type="nucleotide sequence ID" value="NZ_SLWQ01000006.1"/>
</dbReference>
<dbReference type="PANTHER" id="PTHR21666:SF270">
    <property type="entry name" value="MUREIN HYDROLASE ACTIVATOR ENVC"/>
    <property type="match status" value="1"/>
</dbReference>
<feature type="domain" description="M23ase beta-sheet core" evidence="2">
    <location>
        <begin position="223"/>
        <end position="320"/>
    </location>
</feature>
<dbReference type="CDD" id="cd12797">
    <property type="entry name" value="M23_peptidase"/>
    <property type="match status" value="1"/>
</dbReference>
<reference evidence="3 4" key="1">
    <citation type="journal article" date="2015" name="Stand. Genomic Sci.">
        <title>Genomic Encyclopedia of Bacterial and Archaeal Type Strains, Phase III: the genomes of soil and plant-associated and newly described type strains.</title>
        <authorList>
            <person name="Whitman W.B."/>
            <person name="Woyke T."/>
            <person name="Klenk H.P."/>
            <person name="Zhou Y."/>
            <person name="Lilburn T.G."/>
            <person name="Beck B.J."/>
            <person name="De Vos P."/>
            <person name="Vandamme P."/>
            <person name="Eisen J.A."/>
            <person name="Garrity G."/>
            <person name="Hugenholtz P."/>
            <person name="Kyrpides N.C."/>
        </authorList>
    </citation>
    <scope>NUCLEOTIDE SEQUENCE [LARGE SCALE GENOMIC DNA]</scope>
    <source>
        <strain evidence="3 4">A3</strain>
    </source>
</reference>
<dbReference type="InterPro" id="IPR011055">
    <property type="entry name" value="Dup_hybrid_motif"/>
</dbReference>
<keyword evidence="4" id="KW-1185">Reference proteome</keyword>
<keyword evidence="1" id="KW-0732">Signal</keyword>
<protein>
    <submittedName>
        <fullName evidence="3">Peptidase M23-like protein</fullName>
    </submittedName>
</protein>
<dbReference type="SUPFAM" id="SSF51261">
    <property type="entry name" value="Duplicated hybrid motif"/>
    <property type="match status" value="1"/>
</dbReference>
<dbReference type="Proteomes" id="UP000294862">
    <property type="component" value="Unassembled WGS sequence"/>
</dbReference>
<evidence type="ECO:0000313" key="4">
    <source>
        <dbReference type="Proteomes" id="UP000294862"/>
    </source>
</evidence>
<dbReference type="InterPro" id="IPR050570">
    <property type="entry name" value="Cell_wall_metabolism_enzyme"/>
</dbReference>
<gene>
    <name evidence="3" type="ORF">EV148_106107</name>
</gene>
<feature type="signal peptide" evidence="1">
    <location>
        <begin position="1"/>
        <end position="20"/>
    </location>
</feature>
<dbReference type="Pfam" id="PF01551">
    <property type="entry name" value="Peptidase_M23"/>
    <property type="match status" value="1"/>
</dbReference>
<sequence length="385" mass="40594">MNLALRTLLFACCLPFAVHAAPLREGIVFSAGPAPTPVRSGATQRLAYELHLTNHADAPLVLERIEVLDAASTVPLAALAADELQAALRLAGAARGEPPTRTLPPGRSAIAYLDLRFDASRAAPGALRHRLAWSRDGAMTTVEGADTRVSARAPVVLGAPLGDGDWVALYDPAMARGHRRVAFAIDGSLRIPARHAVDWMRVDAGGRLSHGDEQVLANWYGYGADVFAVADATVVAVRDSIAEPARLDATTRHPLEDASGNHVSLDLGDGRYVHYEHLQPGSVSVRVGERVKRGAPIARLGFTGDATGPHLHLHVSDGATPLAGEGLPFVLDAYDAVGAFPSMGALGRPYASEPGTRTCTNELPSPAAVVRFVLRDERSAAGLKD</sequence>
<dbReference type="InterPro" id="IPR016047">
    <property type="entry name" value="M23ase_b-sheet_dom"/>
</dbReference>
<dbReference type="Gene3D" id="2.70.70.10">
    <property type="entry name" value="Glucose Permease (Domain IIA)"/>
    <property type="match status" value="1"/>
</dbReference>
<feature type="chain" id="PRO_5020605975" evidence="1">
    <location>
        <begin position="21"/>
        <end position="385"/>
    </location>
</feature>